<dbReference type="EMBL" id="JACWMY010000002">
    <property type="protein sequence ID" value="MBD1362924.1"/>
    <property type="molecule type" value="Genomic_DNA"/>
</dbReference>
<gene>
    <name evidence="2" type="ORF">IDJ77_03800</name>
</gene>
<organism evidence="2 3">
    <name type="scientific">Mucilaginibacter pankratovii</name>
    <dbReference type="NCBI Taxonomy" id="2772110"/>
    <lineage>
        <taxon>Bacteria</taxon>
        <taxon>Pseudomonadati</taxon>
        <taxon>Bacteroidota</taxon>
        <taxon>Sphingobacteriia</taxon>
        <taxon>Sphingobacteriales</taxon>
        <taxon>Sphingobacteriaceae</taxon>
        <taxon>Mucilaginibacter</taxon>
    </lineage>
</organism>
<proteinExistence type="predicted"/>
<feature type="chain" id="PRO_5046585193" evidence="1">
    <location>
        <begin position="22"/>
        <end position="424"/>
    </location>
</feature>
<accession>A0ABR7WKR2</accession>
<sequence length="424" mass="47448">MKKIYLTALGFAMLCRPDAFAQTGKDNFNYKTPYTIGSSPKPDTSHFNPRKFHLDEINFVSSYYSQTGIHSPVTGGIGSQEVTDVLGGITLNFVRTNRNDNKNTLTLGLGIDYHSSASQAFVSTTGASRRTGRRIYPSIDWSVESKKTGNVFGVGAYLSNEYNYKSVGGDVHYALKTDNRNGEFTVKLQGYFDRVTLIYPSEFVPPETVPSEGSVPGAFGHADNFGTSPRRTFTASFGYSQVINSRLQIALLADLVRQNGLLSLPFHRVYLSNGQVAMEKLPSSRFKIPIGFRANYFAGDNIIIRSYYRYFSDNWGTRANTANLEVVYKFSPFFSISPFYRYYTQNGSKYFAPYAAANPSQEFYTSNYDYAKLNSHFLGAGFRIAPPNGVLGWKGLHDMEIRYGHYSQNTDLVSDVFSINLGFK</sequence>
<dbReference type="Proteomes" id="UP000606600">
    <property type="component" value="Unassembled WGS sequence"/>
</dbReference>
<protein>
    <submittedName>
        <fullName evidence="2">DUF3570 domain-containing protein</fullName>
    </submittedName>
</protein>
<evidence type="ECO:0000313" key="2">
    <source>
        <dbReference type="EMBL" id="MBD1362924.1"/>
    </source>
</evidence>
<reference evidence="2 3" key="1">
    <citation type="submission" date="2020-09" db="EMBL/GenBank/DDBJ databases">
        <title>Novel species of Mucilaginibacter isolated from a glacier on the Tibetan Plateau.</title>
        <authorList>
            <person name="Liu Q."/>
            <person name="Xin Y.-H."/>
        </authorList>
    </citation>
    <scope>NUCLEOTIDE SEQUENCE [LARGE SCALE GENOMIC DNA]</scope>
    <source>
        <strain evidence="2 3">ZT4R22</strain>
    </source>
</reference>
<dbReference type="RefSeq" id="WP_191187600.1">
    <property type="nucleotide sequence ID" value="NZ_JACWMY010000002.1"/>
</dbReference>
<keyword evidence="1" id="KW-0732">Signal</keyword>
<comment type="caution">
    <text evidence="2">The sequence shown here is derived from an EMBL/GenBank/DDBJ whole genome shotgun (WGS) entry which is preliminary data.</text>
</comment>
<feature type="signal peptide" evidence="1">
    <location>
        <begin position="1"/>
        <end position="21"/>
    </location>
</feature>
<dbReference type="InterPro" id="IPR021953">
    <property type="entry name" value="DUF3570"/>
</dbReference>
<name>A0ABR7WKR2_9SPHI</name>
<evidence type="ECO:0000313" key="3">
    <source>
        <dbReference type="Proteomes" id="UP000606600"/>
    </source>
</evidence>
<evidence type="ECO:0000256" key="1">
    <source>
        <dbReference type="SAM" id="SignalP"/>
    </source>
</evidence>
<keyword evidence="3" id="KW-1185">Reference proteome</keyword>
<dbReference type="Pfam" id="PF12094">
    <property type="entry name" value="DUF3570"/>
    <property type="match status" value="1"/>
</dbReference>